<reference evidence="1 2" key="1">
    <citation type="submission" date="2019-11" db="EMBL/GenBank/DDBJ databases">
        <authorList>
            <person name="Dong K."/>
        </authorList>
    </citation>
    <scope>NUCLEOTIDE SEQUENCE [LARGE SCALE GENOMIC DNA]</scope>
    <source>
        <strain evidence="1 2">NBRC 111993</strain>
    </source>
</reference>
<gene>
    <name evidence="1" type="ORF">GL286_18075</name>
</gene>
<proteinExistence type="predicted"/>
<dbReference type="EMBL" id="WMIE01000018">
    <property type="protein sequence ID" value="MTH79624.1"/>
    <property type="molecule type" value="Genomic_DNA"/>
</dbReference>
<name>A0A6L6JHJ9_9RHOB</name>
<comment type="caution">
    <text evidence="1">The sequence shown here is derived from an EMBL/GenBank/DDBJ whole genome shotgun (WGS) entry which is preliminary data.</text>
</comment>
<dbReference type="RefSeq" id="WP_170295287.1">
    <property type="nucleotide sequence ID" value="NZ_WMIE01000018.1"/>
</dbReference>
<accession>A0A6L6JHJ9</accession>
<protein>
    <submittedName>
        <fullName evidence="1">Uncharacterized protein</fullName>
    </submittedName>
</protein>
<keyword evidence="2" id="KW-1185">Reference proteome</keyword>
<dbReference type="Proteomes" id="UP000478183">
    <property type="component" value="Unassembled WGS sequence"/>
</dbReference>
<sequence length="150" mass="16077">MPNKATVKGVLVDATLSPIAQGKIIATLSGSDVFDDGLRIVTQKVETTTNARGEWTMELIVNGDGHNAATSWTIEGYNQFVSKVFEVKSLFIASPLTISLGDLEKSSGLNLKAARDGGNCRLLSVSGFAEYAQLPENQQRETDIVLVTGF</sequence>
<evidence type="ECO:0000313" key="1">
    <source>
        <dbReference type="EMBL" id="MTH79624.1"/>
    </source>
</evidence>
<evidence type="ECO:0000313" key="2">
    <source>
        <dbReference type="Proteomes" id="UP000478183"/>
    </source>
</evidence>
<dbReference type="AlphaFoldDB" id="A0A6L6JHJ9"/>
<organism evidence="1 2">
    <name type="scientific">Paracoccus aestuariivivens</name>
    <dbReference type="NCBI Taxonomy" id="1820333"/>
    <lineage>
        <taxon>Bacteria</taxon>
        <taxon>Pseudomonadati</taxon>
        <taxon>Pseudomonadota</taxon>
        <taxon>Alphaproteobacteria</taxon>
        <taxon>Rhodobacterales</taxon>
        <taxon>Paracoccaceae</taxon>
        <taxon>Paracoccus</taxon>
    </lineage>
</organism>